<keyword evidence="4" id="KW-1185">Reference proteome</keyword>
<sequence>MICIVQRVLEAHVSVGHEVVGRIGSGLVVLAAVQRRDTEADITWTAGKLTTLRIFPSADGQKNFDRDVKEIGGGILLVSNFTVAAATAKGRRPSLDNAADPAAGRVMFDKLLAAVAATGIPTATGRFGADMAVHLVNDGPVTMIVESPIRATAQET</sequence>
<dbReference type="KEGG" id="hbs:IPV69_24235"/>
<dbReference type="FunFam" id="3.50.80.10:FF:000001">
    <property type="entry name" value="D-aminoacyl-tRNA deacylase"/>
    <property type="match status" value="1"/>
</dbReference>
<dbReference type="GO" id="GO:0106026">
    <property type="term" value="F:Gly-tRNA(Ala) deacylase activity"/>
    <property type="evidence" value="ECO:0007669"/>
    <property type="project" value="UniProtKB-UniRule"/>
</dbReference>
<dbReference type="PANTHER" id="PTHR10472">
    <property type="entry name" value="D-TYROSYL-TRNA TYR DEACYLASE"/>
    <property type="match status" value="1"/>
</dbReference>
<dbReference type="NCBIfam" id="TIGR00256">
    <property type="entry name" value="D-aminoacyl-tRNA deacylase"/>
    <property type="match status" value="1"/>
</dbReference>
<dbReference type="GO" id="GO:0019478">
    <property type="term" value="P:D-amino acid catabolic process"/>
    <property type="evidence" value="ECO:0007669"/>
    <property type="project" value="UniProtKB-UniRule"/>
</dbReference>
<dbReference type="HAMAP" id="MF_00518">
    <property type="entry name" value="Deacylase_Dtd"/>
    <property type="match status" value="1"/>
</dbReference>
<dbReference type="EC" id="3.1.1.96" evidence="2"/>
<dbReference type="EMBL" id="CP063458">
    <property type="protein sequence ID" value="QOV89279.1"/>
    <property type="molecule type" value="Genomic_DNA"/>
</dbReference>
<dbReference type="InterPro" id="IPR003732">
    <property type="entry name" value="Daa-tRNA_deacyls_DTD"/>
</dbReference>
<keyword evidence="2" id="KW-0820">tRNA-binding</keyword>
<evidence type="ECO:0000256" key="1">
    <source>
        <dbReference type="ARBA" id="ARBA00009673"/>
    </source>
</evidence>
<reference evidence="3 4" key="1">
    <citation type="submission" date="2020-10" db="EMBL/GenBank/DDBJ databases">
        <title>Wide distribution of Phycisphaera-like planctomycetes from WD2101 soil group in peatlands and genome analysis of the first cultivated representative.</title>
        <authorList>
            <person name="Dedysh S.N."/>
            <person name="Beletsky A.V."/>
            <person name="Ivanova A."/>
            <person name="Kulichevskaya I.S."/>
            <person name="Suzina N.E."/>
            <person name="Philippov D.A."/>
            <person name="Rakitin A.L."/>
            <person name="Mardanov A.V."/>
            <person name="Ravin N.V."/>
        </authorList>
    </citation>
    <scope>NUCLEOTIDE SEQUENCE [LARGE SCALE GENOMIC DNA]</scope>
    <source>
        <strain evidence="3 4">M1803</strain>
    </source>
</reference>
<keyword evidence="2" id="KW-0694">RNA-binding</keyword>
<dbReference type="Gene3D" id="3.50.80.10">
    <property type="entry name" value="D-tyrosyl-tRNA(Tyr) deacylase"/>
    <property type="match status" value="1"/>
</dbReference>
<dbReference type="EC" id="3.1.1.-" evidence="2"/>
<comment type="catalytic activity">
    <reaction evidence="2">
        <text>a D-aminoacyl-tRNA + H2O = a tRNA + a D-alpha-amino acid + H(+)</text>
        <dbReference type="Rhea" id="RHEA:13953"/>
        <dbReference type="Rhea" id="RHEA-COMP:10123"/>
        <dbReference type="Rhea" id="RHEA-COMP:10124"/>
        <dbReference type="ChEBI" id="CHEBI:15377"/>
        <dbReference type="ChEBI" id="CHEBI:15378"/>
        <dbReference type="ChEBI" id="CHEBI:59871"/>
        <dbReference type="ChEBI" id="CHEBI:78442"/>
        <dbReference type="ChEBI" id="CHEBI:79333"/>
        <dbReference type="EC" id="3.1.1.96"/>
    </reaction>
</comment>
<name>A0A7M2WV63_9BACT</name>
<dbReference type="Pfam" id="PF02580">
    <property type="entry name" value="Tyr_Deacylase"/>
    <property type="match status" value="1"/>
</dbReference>
<comment type="catalytic activity">
    <reaction evidence="2">
        <text>glycyl-tRNA(Ala) + H2O = tRNA(Ala) + glycine + H(+)</text>
        <dbReference type="Rhea" id="RHEA:53744"/>
        <dbReference type="Rhea" id="RHEA-COMP:9657"/>
        <dbReference type="Rhea" id="RHEA-COMP:13640"/>
        <dbReference type="ChEBI" id="CHEBI:15377"/>
        <dbReference type="ChEBI" id="CHEBI:15378"/>
        <dbReference type="ChEBI" id="CHEBI:57305"/>
        <dbReference type="ChEBI" id="CHEBI:78442"/>
        <dbReference type="ChEBI" id="CHEBI:78522"/>
    </reaction>
</comment>
<comment type="similarity">
    <text evidence="1 2">Belongs to the DTD family.</text>
</comment>
<evidence type="ECO:0000313" key="4">
    <source>
        <dbReference type="Proteomes" id="UP000593765"/>
    </source>
</evidence>
<keyword evidence="2" id="KW-0963">Cytoplasm</keyword>
<proteinExistence type="inferred from homology"/>
<comment type="subunit">
    <text evidence="2">Homodimer.</text>
</comment>
<keyword evidence="2 3" id="KW-0378">Hydrolase</keyword>
<organism evidence="3 4">
    <name type="scientific">Humisphaera borealis</name>
    <dbReference type="NCBI Taxonomy" id="2807512"/>
    <lineage>
        <taxon>Bacteria</taxon>
        <taxon>Pseudomonadati</taxon>
        <taxon>Planctomycetota</taxon>
        <taxon>Phycisphaerae</taxon>
        <taxon>Tepidisphaerales</taxon>
        <taxon>Tepidisphaeraceae</taxon>
        <taxon>Humisphaera</taxon>
    </lineage>
</organism>
<dbReference type="GO" id="GO:0000049">
    <property type="term" value="F:tRNA binding"/>
    <property type="evidence" value="ECO:0007669"/>
    <property type="project" value="UniProtKB-UniRule"/>
</dbReference>
<gene>
    <name evidence="2" type="primary">dtd</name>
    <name evidence="3" type="ORF">IPV69_24235</name>
</gene>
<evidence type="ECO:0000313" key="3">
    <source>
        <dbReference type="EMBL" id="QOV89279.1"/>
    </source>
</evidence>
<dbReference type="InterPro" id="IPR023509">
    <property type="entry name" value="DTD-like_sf"/>
</dbReference>
<comment type="subcellular location">
    <subcellularLocation>
        <location evidence="2">Cytoplasm</location>
    </subcellularLocation>
</comment>
<comment type="domain">
    <text evidence="2">A Gly-cisPro motif from one monomer fits into the active site of the other monomer to allow specific chiral rejection of L-amino acids.</text>
</comment>
<dbReference type="AlphaFoldDB" id="A0A7M2WV63"/>
<dbReference type="GO" id="GO:0005737">
    <property type="term" value="C:cytoplasm"/>
    <property type="evidence" value="ECO:0007669"/>
    <property type="project" value="UniProtKB-SubCell"/>
</dbReference>
<dbReference type="GO" id="GO:0043908">
    <property type="term" value="F:Ser(Gly)-tRNA(Ala) hydrolase activity"/>
    <property type="evidence" value="ECO:0007669"/>
    <property type="project" value="UniProtKB-UniRule"/>
</dbReference>
<comment type="function">
    <text evidence="2">An aminoacyl-tRNA editing enzyme that deacylates mischarged D-aminoacyl-tRNAs. Also deacylates mischarged glycyl-tRNA(Ala), protecting cells against glycine mischarging by AlaRS. Acts via tRNA-based rather than protein-based catalysis; rejects L-amino acids rather than detecting D-amino acids in the active site. By recycling D-aminoacyl-tRNA to D-amino acids and free tRNA molecules, this enzyme counteracts the toxicity associated with the formation of D-aminoacyl-tRNA entities in vivo and helps enforce protein L-homochirality.</text>
</comment>
<protein>
    <recommendedName>
        <fullName evidence="2">D-aminoacyl-tRNA deacylase</fullName>
        <shortName evidence="2">DTD</shortName>
        <ecNumber evidence="2">3.1.1.96</ecNumber>
    </recommendedName>
    <alternativeName>
        <fullName evidence="2">Gly-tRNA(Ala) deacylase</fullName>
        <ecNumber evidence="2">3.1.1.-</ecNumber>
    </alternativeName>
</protein>
<dbReference type="RefSeq" id="WP_206292311.1">
    <property type="nucleotide sequence ID" value="NZ_CP063458.1"/>
</dbReference>
<accession>A0A7M2WV63</accession>
<dbReference type="PANTHER" id="PTHR10472:SF5">
    <property type="entry name" value="D-AMINOACYL-TRNA DEACYLASE 1"/>
    <property type="match status" value="1"/>
</dbReference>
<evidence type="ECO:0000256" key="2">
    <source>
        <dbReference type="HAMAP-Rule" id="MF_00518"/>
    </source>
</evidence>
<dbReference type="GO" id="GO:0051500">
    <property type="term" value="F:D-tyrosyl-tRNA(Tyr) deacylase activity"/>
    <property type="evidence" value="ECO:0007669"/>
    <property type="project" value="TreeGrafter"/>
</dbReference>
<feature type="short sequence motif" description="Gly-cisPro motif, important for rejection of L-amino acids" evidence="2">
    <location>
        <begin position="139"/>
        <end position="140"/>
    </location>
</feature>
<dbReference type="Proteomes" id="UP000593765">
    <property type="component" value="Chromosome"/>
</dbReference>
<dbReference type="SUPFAM" id="SSF69500">
    <property type="entry name" value="DTD-like"/>
    <property type="match status" value="1"/>
</dbReference>